<proteinExistence type="predicted"/>
<sequence>MSIYSKCSRSIRAPSVKCSGLLFRNHQGSRLHHLKDTAKSPELRHLQQEISSSRRYCQASVYNKGIGTPPSLELFPELSRNKGQTVGEKYSGIKFLKTPGRTKASGSPLGDTTGPCWEALWVRSKGPPPSSRKSKYSGKGILPYFRIWKSLTLLADQDRPIDDYIKGAQTLEQGINTSRLRD</sequence>
<reference evidence="1 2" key="1">
    <citation type="journal article" date="2020" name="BMC Genomics">
        <title>Intraspecific diversification of the crop wild relative Brassica cretica Lam. using demographic model selection.</title>
        <authorList>
            <person name="Kioukis A."/>
            <person name="Michalopoulou V.A."/>
            <person name="Briers L."/>
            <person name="Pirintsos S."/>
            <person name="Studholme D.J."/>
            <person name="Pavlidis P."/>
            <person name="Sarris P.F."/>
        </authorList>
    </citation>
    <scope>NUCLEOTIDE SEQUENCE [LARGE SCALE GENOMIC DNA]</scope>
    <source>
        <strain evidence="2">cv. PFS-1207/04</strain>
    </source>
</reference>
<name>A0ABQ7D938_BRACR</name>
<organism evidence="1 2">
    <name type="scientific">Brassica cretica</name>
    <name type="common">Mustard</name>
    <dbReference type="NCBI Taxonomy" id="69181"/>
    <lineage>
        <taxon>Eukaryota</taxon>
        <taxon>Viridiplantae</taxon>
        <taxon>Streptophyta</taxon>
        <taxon>Embryophyta</taxon>
        <taxon>Tracheophyta</taxon>
        <taxon>Spermatophyta</taxon>
        <taxon>Magnoliopsida</taxon>
        <taxon>eudicotyledons</taxon>
        <taxon>Gunneridae</taxon>
        <taxon>Pentapetalae</taxon>
        <taxon>rosids</taxon>
        <taxon>malvids</taxon>
        <taxon>Brassicales</taxon>
        <taxon>Brassicaceae</taxon>
        <taxon>Brassiceae</taxon>
        <taxon>Brassica</taxon>
    </lineage>
</organism>
<dbReference type="Proteomes" id="UP000266723">
    <property type="component" value="Unassembled WGS sequence"/>
</dbReference>
<evidence type="ECO:0000313" key="1">
    <source>
        <dbReference type="EMBL" id="KAF3568883.1"/>
    </source>
</evidence>
<comment type="caution">
    <text evidence="1">The sequence shown here is derived from an EMBL/GenBank/DDBJ whole genome shotgun (WGS) entry which is preliminary data.</text>
</comment>
<keyword evidence="2" id="KW-1185">Reference proteome</keyword>
<dbReference type="EMBL" id="QGKV02000759">
    <property type="protein sequence ID" value="KAF3568883.1"/>
    <property type="molecule type" value="Genomic_DNA"/>
</dbReference>
<accession>A0ABQ7D938</accession>
<gene>
    <name evidence="1" type="ORF">DY000_02014489</name>
</gene>
<protein>
    <submittedName>
        <fullName evidence="1">Uncharacterized protein</fullName>
    </submittedName>
</protein>
<evidence type="ECO:0000313" key="2">
    <source>
        <dbReference type="Proteomes" id="UP000266723"/>
    </source>
</evidence>